<dbReference type="GO" id="GO:0016192">
    <property type="term" value="P:vesicle-mediated transport"/>
    <property type="evidence" value="ECO:0007669"/>
    <property type="project" value="TreeGrafter"/>
</dbReference>
<evidence type="ECO:0000256" key="8">
    <source>
        <dbReference type="ARBA" id="ARBA00023034"/>
    </source>
</evidence>
<dbReference type="InterPro" id="IPR051076">
    <property type="entry name" value="Golgi_membrane_TVP38/TMEM64"/>
</dbReference>
<dbReference type="Pfam" id="PF09335">
    <property type="entry name" value="VTT_dom"/>
    <property type="match status" value="1"/>
</dbReference>
<feature type="domain" description="VTT" evidence="11">
    <location>
        <begin position="91"/>
        <end position="206"/>
    </location>
</feature>
<keyword evidence="7 10" id="KW-1133">Transmembrane helix</keyword>
<evidence type="ECO:0000256" key="2">
    <source>
        <dbReference type="ARBA" id="ARBA00004653"/>
    </source>
</evidence>
<reference evidence="12" key="1">
    <citation type="submission" date="2023-11" db="EMBL/GenBank/DDBJ databases">
        <authorList>
            <person name="De Vega J J."/>
            <person name="De Vega J J."/>
        </authorList>
    </citation>
    <scope>NUCLEOTIDE SEQUENCE</scope>
</reference>
<feature type="transmembrane region" description="Helical" evidence="10">
    <location>
        <begin position="226"/>
        <end position="247"/>
    </location>
</feature>
<evidence type="ECO:0000256" key="9">
    <source>
        <dbReference type="ARBA" id="ARBA00023136"/>
    </source>
</evidence>
<feature type="transmembrane region" description="Helical" evidence="10">
    <location>
        <begin position="145"/>
        <end position="163"/>
    </location>
</feature>
<evidence type="ECO:0000256" key="6">
    <source>
        <dbReference type="ARBA" id="ARBA00022692"/>
    </source>
</evidence>
<feature type="transmembrane region" description="Helical" evidence="10">
    <location>
        <begin position="100"/>
        <end position="125"/>
    </location>
</feature>
<comment type="caution">
    <text evidence="12">The sequence shown here is derived from an EMBL/GenBank/DDBJ whole genome shotgun (WGS) entry which is preliminary data.</text>
</comment>
<comment type="function">
    <text evidence="1">Golgi membrane protein involved in vesicular trafficking and spindle migration.</text>
</comment>
<evidence type="ECO:0000256" key="7">
    <source>
        <dbReference type="ARBA" id="ARBA00022989"/>
    </source>
</evidence>
<evidence type="ECO:0000259" key="11">
    <source>
        <dbReference type="Pfam" id="PF09335"/>
    </source>
</evidence>
<sequence>MSSNTTILDLVKSLPRRVINRYRRLPLYGKAIVWLWILFEILLVIALIIITPKRVGQFLYDNAEKLARLRFGWLIVATVVVLTSFPPFHGHTTVTTLCGFAWGLKGFYIAAPASLIGSTLVFVTLRASFKERLRSFSKSNEKWSALEAVIAAKGLPLIILIRMSPLPPYVYSNVMFSSISSVALWQFVVATCFVFPKIFLQVFIGSRIAALSDGEQRDKMDPHTKMLNGALIGGGIFIAISASWLVYRLVTNHIRTLPGVPPEVDEQAAEAIEGSETAPLLGADSV</sequence>
<dbReference type="InterPro" id="IPR032816">
    <property type="entry name" value="VTT_dom"/>
</dbReference>
<comment type="subcellular location">
    <subcellularLocation>
        <location evidence="2">Golgi apparatus membrane</location>
        <topology evidence="2">Multi-pass membrane protein</topology>
    </subcellularLocation>
</comment>
<organism evidence="12 14">
    <name type="scientific">Mycena citricolor</name>
    <dbReference type="NCBI Taxonomy" id="2018698"/>
    <lineage>
        <taxon>Eukaryota</taxon>
        <taxon>Fungi</taxon>
        <taxon>Dikarya</taxon>
        <taxon>Basidiomycota</taxon>
        <taxon>Agaricomycotina</taxon>
        <taxon>Agaricomycetes</taxon>
        <taxon>Agaricomycetidae</taxon>
        <taxon>Agaricales</taxon>
        <taxon>Marasmiineae</taxon>
        <taxon>Mycenaceae</taxon>
        <taxon>Mycena</taxon>
    </lineage>
</organism>
<keyword evidence="9 10" id="KW-0472">Membrane</keyword>
<evidence type="ECO:0000256" key="4">
    <source>
        <dbReference type="ARBA" id="ARBA00013533"/>
    </source>
</evidence>
<comment type="similarity">
    <text evidence="3">Belongs to the TVP38/TMEM64 family.</text>
</comment>
<evidence type="ECO:0000256" key="10">
    <source>
        <dbReference type="SAM" id="Phobius"/>
    </source>
</evidence>
<dbReference type="EMBL" id="CAVNYO010000024">
    <property type="protein sequence ID" value="CAK5262738.1"/>
    <property type="molecule type" value="Genomic_DNA"/>
</dbReference>
<keyword evidence="14" id="KW-1185">Reference proteome</keyword>
<dbReference type="Proteomes" id="UP001295794">
    <property type="component" value="Unassembled WGS sequence"/>
</dbReference>
<gene>
    <name evidence="12" type="ORF">MYCIT1_LOCUS1705</name>
    <name evidence="13" type="ORF">MYCIT1_LOCUS23593</name>
</gene>
<dbReference type="PANTHER" id="PTHR47549:SF1">
    <property type="entry name" value="GOLGI APPARATUS MEMBRANE PROTEIN TVP38"/>
    <property type="match status" value="1"/>
</dbReference>
<evidence type="ECO:0000256" key="1">
    <source>
        <dbReference type="ARBA" id="ARBA00002978"/>
    </source>
</evidence>
<evidence type="ECO:0000313" key="13">
    <source>
        <dbReference type="EMBL" id="CAK5275687.1"/>
    </source>
</evidence>
<feature type="transmembrane region" description="Helical" evidence="10">
    <location>
        <begin position="183"/>
        <end position="205"/>
    </location>
</feature>
<feature type="transmembrane region" description="Helical" evidence="10">
    <location>
        <begin position="71"/>
        <end position="88"/>
    </location>
</feature>
<dbReference type="AlphaFoldDB" id="A0AAD2GRS2"/>
<proteinExistence type="inferred from homology"/>
<dbReference type="GO" id="GO:0000022">
    <property type="term" value="P:mitotic spindle elongation"/>
    <property type="evidence" value="ECO:0007669"/>
    <property type="project" value="TreeGrafter"/>
</dbReference>
<evidence type="ECO:0000256" key="3">
    <source>
        <dbReference type="ARBA" id="ARBA00008640"/>
    </source>
</evidence>
<evidence type="ECO:0000313" key="12">
    <source>
        <dbReference type="EMBL" id="CAK5262738.1"/>
    </source>
</evidence>
<dbReference type="EMBL" id="CAVNYO010000405">
    <property type="protein sequence ID" value="CAK5275687.1"/>
    <property type="molecule type" value="Genomic_DNA"/>
</dbReference>
<evidence type="ECO:0000256" key="5">
    <source>
        <dbReference type="ARBA" id="ARBA00020673"/>
    </source>
</evidence>
<keyword evidence="8" id="KW-0333">Golgi apparatus</keyword>
<accession>A0AAD2GRS2</accession>
<protein>
    <recommendedName>
        <fullName evidence="4">Golgi apparatus membrane protein TVP38</fullName>
    </recommendedName>
    <alternativeName>
        <fullName evidence="5">Golgi apparatus membrane protein tvp38</fullName>
    </alternativeName>
</protein>
<keyword evidence="6 10" id="KW-0812">Transmembrane</keyword>
<evidence type="ECO:0000313" key="14">
    <source>
        <dbReference type="Proteomes" id="UP001295794"/>
    </source>
</evidence>
<name>A0AAD2GRS2_9AGAR</name>
<dbReference type="PANTHER" id="PTHR47549">
    <property type="entry name" value="GOLGI APPARATUS MEMBRANE PROTEIN TVP38-RELATED"/>
    <property type="match status" value="1"/>
</dbReference>
<dbReference type="GO" id="GO:0000139">
    <property type="term" value="C:Golgi membrane"/>
    <property type="evidence" value="ECO:0007669"/>
    <property type="project" value="UniProtKB-SubCell"/>
</dbReference>
<feature type="transmembrane region" description="Helical" evidence="10">
    <location>
        <begin position="31"/>
        <end position="50"/>
    </location>
</feature>